<evidence type="ECO:0000313" key="12">
    <source>
        <dbReference type="EMBL" id="PSN60028.1"/>
    </source>
</evidence>
<dbReference type="GO" id="GO:0008422">
    <property type="term" value="F:beta-glucosidase activity"/>
    <property type="evidence" value="ECO:0007669"/>
    <property type="project" value="UniProtKB-EC"/>
</dbReference>
<proteinExistence type="inferred from homology"/>
<evidence type="ECO:0000256" key="1">
    <source>
        <dbReference type="ARBA" id="ARBA00000448"/>
    </source>
</evidence>
<dbReference type="InterPro" id="IPR019800">
    <property type="entry name" value="Glyco_hydro_3_AS"/>
</dbReference>
<evidence type="ECO:0000256" key="10">
    <source>
        <dbReference type="RuleBase" id="RU361161"/>
    </source>
</evidence>
<comment type="catalytic activity">
    <reaction evidence="1 10">
        <text>Hydrolysis of terminal, non-reducing beta-D-glucosyl residues with release of beta-D-glucose.</text>
        <dbReference type="EC" id="3.2.1.21"/>
    </reaction>
</comment>
<dbReference type="Gene3D" id="3.40.50.1700">
    <property type="entry name" value="Glycoside hydrolase family 3 C-terminal domain"/>
    <property type="match status" value="1"/>
</dbReference>
<dbReference type="Gene3D" id="2.60.120.260">
    <property type="entry name" value="Galactose-binding domain-like"/>
    <property type="match status" value="1"/>
</dbReference>
<dbReference type="PANTHER" id="PTHR42715:SF3">
    <property type="entry name" value="BETA-GLUCOSIDASE B-RELATED"/>
    <property type="match status" value="1"/>
</dbReference>
<dbReference type="PRINTS" id="PR00133">
    <property type="entry name" value="GLHYDRLASE3"/>
</dbReference>
<protein>
    <recommendedName>
        <fullName evidence="4 10">beta-glucosidase</fullName>
        <ecNumber evidence="4 10">3.2.1.21</ecNumber>
    </recommendedName>
</protein>
<gene>
    <name evidence="12" type="ORF">BS50DRAFT_614296</name>
</gene>
<keyword evidence="8 10" id="KW-0326">Glycosidase</keyword>
<dbReference type="UniPathway" id="UPA00696"/>
<evidence type="ECO:0000256" key="6">
    <source>
        <dbReference type="ARBA" id="ARBA00023180"/>
    </source>
</evidence>
<comment type="similarity">
    <text evidence="3 10">Belongs to the glycosyl hydrolase 3 family.</text>
</comment>
<evidence type="ECO:0000256" key="7">
    <source>
        <dbReference type="ARBA" id="ARBA00023277"/>
    </source>
</evidence>
<dbReference type="PROSITE" id="PS51820">
    <property type="entry name" value="PA14"/>
    <property type="match status" value="1"/>
</dbReference>
<dbReference type="InterPro" id="IPR036962">
    <property type="entry name" value="Glyco_hydro_3_N_sf"/>
</dbReference>
<dbReference type="SMART" id="SM01217">
    <property type="entry name" value="Fn3_like"/>
    <property type="match status" value="1"/>
</dbReference>
<evidence type="ECO:0000256" key="3">
    <source>
        <dbReference type="ARBA" id="ARBA00005336"/>
    </source>
</evidence>
<evidence type="ECO:0000256" key="2">
    <source>
        <dbReference type="ARBA" id="ARBA00004987"/>
    </source>
</evidence>
<evidence type="ECO:0000256" key="4">
    <source>
        <dbReference type="ARBA" id="ARBA00012744"/>
    </source>
</evidence>
<keyword evidence="5 10" id="KW-0378">Hydrolase</keyword>
<dbReference type="EC" id="3.2.1.21" evidence="4 10"/>
<dbReference type="AlphaFoldDB" id="A0A2T2N4T6"/>
<dbReference type="InterPro" id="IPR017853">
    <property type="entry name" value="GH"/>
</dbReference>
<feature type="domain" description="PA14" evidence="11">
    <location>
        <begin position="408"/>
        <end position="562"/>
    </location>
</feature>
<accession>A0A2T2N4T6</accession>
<keyword evidence="7 10" id="KW-0119">Carbohydrate metabolism</keyword>
<dbReference type="InterPro" id="IPR013783">
    <property type="entry name" value="Ig-like_fold"/>
</dbReference>
<organism evidence="12 13">
    <name type="scientific">Corynespora cassiicola Philippines</name>
    <dbReference type="NCBI Taxonomy" id="1448308"/>
    <lineage>
        <taxon>Eukaryota</taxon>
        <taxon>Fungi</taxon>
        <taxon>Dikarya</taxon>
        <taxon>Ascomycota</taxon>
        <taxon>Pezizomycotina</taxon>
        <taxon>Dothideomycetes</taxon>
        <taxon>Pleosporomycetidae</taxon>
        <taxon>Pleosporales</taxon>
        <taxon>Corynesporascaceae</taxon>
        <taxon>Corynespora</taxon>
    </lineage>
</organism>
<evidence type="ECO:0000256" key="5">
    <source>
        <dbReference type="ARBA" id="ARBA00022801"/>
    </source>
</evidence>
<evidence type="ECO:0000313" key="13">
    <source>
        <dbReference type="Proteomes" id="UP000240883"/>
    </source>
</evidence>
<dbReference type="InterPro" id="IPR002772">
    <property type="entry name" value="Glyco_hydro_3_C"/>
</dbReference>
<keyword evidence="9 10" id="KW-0624">Polysaccharide degradation</keyword>
<keyword evidence="6" id="KW-0325">Glycoprotein</keyword>
<keyword evidence="13" id="KW-1185">Reference proteome</keyword>
<dbReference type="PROSITE" id="PS00775">
    <property type="entry name" value="GLYCOSYL_HYDROL_F3"/>
    <property type="match status" value="1"/>
</dbReference>
<dbReference type="Pfam" id="PF14310">
    <property type="entry name" value="Fn3-like"/>
    <property type="match status" value="1"/>
</dbReference>
<sequence>MAQESGTVHDDESLQALVGQMTLEEKIKMLSAKNVWETPEIDRLGIPSLKVTDGPNGARGGSFFDGTTAACFPSCVSLAATFNRSLSRQVGKALEQEAITKGAYVLLGPTVCCHRSPLGGRNFEAFSEDPYLSGALASEYVKGLQEERVAATVKHFLANEQDTRRFSVNEKISERALREIYLRPFEMVAKEADPWCFMSSYPKINGAHVDAQSKFLVDILRKEWGYKGLIMSDWGATSTPESVRYGLDLETPGPPRWRTTDAVTKCLADGHIEESDIDARVLATLRLLKKVGKFDDRKTTPPEQAIDRPEHRALIRKAGGEGIVLLKNNGNLLPIDTRKTKKIALLGPLAKYAAAHGGGSASLNCHYKISPYDAFVARLGGDVEITHSKGAHIFRVYPDLEASCTNARGNSGFLAEYFMSSSTTEKPFWTEEFPRGSVTTLMNTKVIGCKTLKFTTTYQPPVSGSHYLSFSGLGPSQLFINDMLVAEQKEPTKDAMGFLLGVQEEVRIQYPFSSTQSYAISMVTHPSPFSNAELYLMENQCAIHIGFIAQEEIEHDVLSEAVDLASSADLAIVFVGNTIQWETEGQDLETMTLPADGSQDNLISQVVAANPNTIVVNTTGVPVELPWVDSVPALLQAWYAGQECGNAILDVLLGEVSPSGKLPISWPKKYEHTGCYGHFGLDSFESREVEYVEGVYVGYRWFDQWWGQDKEVRFPFGFGLSYTEFDISDARISGAISGDESSQVKVSANIRNIGDRFGAETVQIYVQPPALADLGRPLKDLVGFVKVELKPGETRDITVCFQKDNVSFWNEKANQWRVCRGTYNVLIATSSDPKDAKQALRFEVEEDLDFDP</sequence>
<dbReference type="Proteomes" id="UP000240883">
    <property type="component" value="Unassembled WGS sequence"/>
</dbReference>
<dbReference type="InterPro" id="IPR050288">
    <property type="entry name" value="Cellulose_deg_GH3"/>
</dbReference>
<comment type="pathway">
    <text evidence="2 10">Glycan metabolism; cellulose degradation.</text>
</comment>
<dbReference type="STRING" id="1448308.A0A2T2N4T6"/>
<dbReference type="Pfam" id="PF00933">
    <property type="entry name" value="Glyco_hydro_3"/>
    <property type="match status" value="1"/>
</dbReference>
<evidence type="ECO:0000259" key="11">
    <source>
        <dbReference type="PROSITE" id="PS51820"/>
    </source>
</evidence>
<dbReference type="Gene3D" id="2.60.40.10">
    <property type="entry name" value="Immunoglobulins"/>
    <property type="match status" value="1"/>
</dbReference>
<dbReference type="InterPro" id="IPR036881">
    <property type="entry name" value="Glyco_hydro_3_C_sf"/>
</dbReference>
<dbReference type="SUPFAM" id="SSF52279">
    <property type="entry name" value="Beta-D-glucan exohydrolase, C-terminal domain"/>
    <property type="match status" value="1"/>
</dbReference>
<dbReference type="SUPFAM" id="SSF51445">
    <property type="entry name" value="(Trans)glycosidases"/>
    <property type="match status" value="1"/>
</dbReference>
<dbReference type="PANTHER" id="PTHR42715">
    <property type="entry name" value="BETA-GLUCOSIDASE"/>
    <property type="match status" value="1"/>
</dbReference>
<dbReference type="InterPro" id="IPR037524">
    <property type="entry name" value="PA14/GLEYA"/>
</dbReference>
<dbReference type="InterPro" id="IPR026891">
    <property type="entry name" value="Fn3-like"/>
</dbReference>
<name>A0A2T2N4T6_CORCC</name>
<evidence type="ECO:0000256" key="8">
    <source>
        <dbReference type="ARBA" id="ARBA00023295"/>
    </source>
</evidence>
<dbReference type="Gene3D" id="3.20.20.300">
    <property type="entry name" value="Glycoside hydrolase, family 3, N-terminal domain"/>
    <property type="match status" value="1"/>
</dbReference>
<dbReference type="InterPro" id="IPR001764">
    <property type="entry name" value="Glyco_hydro_3_N"/>
</dbReference>
<dbReference type="GO" id="GO:0030245">
    <property type="term" value="P:cellulose catabolic process"/>
    <property type="evidence" value="ECO:0007669"/>
    <property type="project" value="UniProtKB-UniPathway"/>
</dbReference>
<dbReference type="Pfam" id="PF01915">
    <property type="entry name" value="Glyco_hydro_3_C"/>
    <property type="match status" value="1"/>
</dbReference>
<evidence type="ECO:0000256" key="9">
    <source>
        <dbReference type="ARBA" id="ARBA00023326"/>
    </source>
</evidence>
<dbReference type="EMBL" id="KZ678151">
    <property type="protein sequence ID" value="PSN60028.1"/>
    <property type="molecule type" value="Genomic_DNA"/>
</dbReference>
<dbReference type="OrthoDB" id="47059at2759"/>
<reference evidence="12 13" key="1">
    <citation type="journal article" date="2018" name="Front. Microbiol.">
        <title>Genome-Wide Analysis of Corynespora cassiicola Leaf Fall Disease Putative Effectors.</title>
        <authorList>
            <person name="Lopez D."/>
            <person name="Ribeiro S."/>
            <person name="Label P."/>
            <person name="Fumanal B."/>
            <person name="Venisse J.S."/>
            <person name="Kohler A."/>
            <person name="de Oliveira R.R."/>
            <person name="Labutti K."/>
            <person name="Lipzen A."/>
            <person name="Lail K."/>
            <person name="Bauer D."/>
            <person name="Ohm R.A."/>
            <person name="Barry K.W."/>
            <person name="Spatafora J."/>
            <person name="Grigoriev I.V."/>
            <person name="Martin F.M."/>
            <person name="Pujade-Renaud V."/>
        </authorList>
    </citation>
    <scope>NUCLEOTIDE SEQUENCE [LARGE SCALE GENOMIC DNA]</scope>
    <source>
        <strain evidence="12 13">Philippines</strain>
    </source>
</reference>